<dbReference type="Proteomes" id="UP001165381">
    <property type="component" value="Unassembled WGS sequence"/>
</dbReference>
<evidence type="ECO:0000259" key="2">
    <source>
        <dbReference type="Pfam" id="PF00534"/>
    </source>
</evidence>
<gene>
    <name evidence="4" type="ORF">M3P09_00270</name>
</gene>
<proteinExistence type="predicted"/>
<dbReference type="EMBL" id="JAMFLZ010000001">
    <property type="protein sequence ID" value="MCL6293415.1"/>
    <property type="molecule type" value="Genomic_DNA"/>
</dbReference>
<dbReference type="RefSeq" id="WP_249971591.1">
    <property type="nucleotide sequence ID" value="NZ_JAMFLZ010000001.1"/>
</dbReference>
<dbReference type="PANTHER" id="PTHR46401">
    <property type="entry name" value="GLYCOSYLTRANSFERASE WBBK-RELATED"/>
    <property type="match status" value="1"/>
</dbReference>
<dbReference type="PANTHER" id="PTHR46401:SF2">
    <property type="entry name" value="GLYCOSYLTRANSFERASE WBBK-RELATED"/>
    <property type="match status" value="1"/>
</dbReference>
<keyword evidence="1" id="KW-0808">Transferase</keyword>
<protein>
    <submittedName>
        <fullName evidence="4">DUF1972 domain-containing protein</fullName>
    </submittedName>
</protein>
<dbReference type="SUPFAM" id="SSF53756">
    <property type="entry name" value="UDP-Glycosyltransferase/glycogen phosphorylase"/>
    <property type="match status" value="1"/>
</dbReference>
<dbReference type="Gene3D" id="3.40.50.2000">
    <property type="entry name" value="Glycogen Phosphorylase B"/>
    <property type="match status" value="2"/>
</dbReference>
<reference evidence="4" key="1">
    <citation type="submission" date="2022-05" db="EMBL/GenBank/DDBJ databases">
        <authorList>
            <person name="Park J.-S."/>
        </authorList>
    </citation>
    <scope>NUCLEOTIDE SEQUENCE</scope>
    <source>
        <strain evidence="4">2012CJ34-3</strain>
    </source>
</reference>
<evidence type="ECO:0000313" key="5">
    <source>
        <dbReference type="Proteomes" id="UP001165381"/>
    </source>
</evidence>
<feature type="domain" description="Glycosyl transferase family 1" evidence="2">
    <location>
        <begin position="193"/>
        <end position="346"/>
    </location>
</feature>
<sequence>MKIAVIGIRGLPASYSGFETCAAHTTKNWVKNNHDVVVYCRKHLYKNQPSTTEEGVCLKYLPSIRIKSIETLSHTLFSILHLCFINRKIKTIHIYNCGNGIFIPILKLFGKRTFISVDGLEWKRKKWGFIAKFMYKLGALMAIKFSDQVIVDNKVVEDFYHNKFNKKTTLIAYGSKIITQNIVGSKKILDKLELSPKKYFLFVGRFVKEKGVKNLIESYFNLKSELPLVIIGDDIEGNEYRDYIFSTYSSHPKIKLLGYRFGKEYEAILHNALLYISASELEGTSPSLLAAMGANVCTLVNGIEENLATLGNSGTVFKKNDYNSLTEKWQYFIDNPSEIENMAQIGHQHVLDNYSWENISQRYISLFQNS</sequence>
<evidence type="ECO:0000259" key="3">
    <source>
        <dbReference type="Pfam" id="PF09314"/>
    </source>
</evidence>
<dbReference type="InterPro" id="IPR015393">
    <property type="entry name" value="DUF1972"/>
</dbReference>
<name>A0ABT0Q8W9_9FLAO</name>
<dbReference type="InterPro" id="IPR001296">
    <property type="entry name" value="Glyco_trans_1"/>
</dbReference>
<accession>A0ABT0Q8W9</accession>
<evidence type="ECO:0000256" key="1">
    <source>
        <dbReference type="ARBA" id="ARBA00022679"/>
    </source>
</evidence>
<evidence type="ECO:0000313" key="4">
    <source>
        <dbReference type="EMBL" id="MCL6293415.1"/>
    </source>
</evidence>
<comment type="caution">
    <text evidence="4">The sequence shown here is derived from an EMBL/GenBank/DDBJ whole genome shotgun (WGS) entry which is preliminary data.</text>
</comment>
<feature type="domain" description="DUF1972" evidence="3">
    <location>
        <begin position="3"/>
        <end position="175"/>
    </location>
</feature>
<keyword evidence="5" id="KW-1185">Reference proteome</keyword>
<dbReference type="Pfam" id="PF00534">
    <property type="entry name" value="Glycos_transf_1"/>
    <property type="match status" value="1"/>
</dbReference>
<organism evidence="4 5">
    <name type="scientific">Jejuia spongiicola</name>
    <dbReference type="NCBI Taxonomy" id="2942207"/>
    <lineage>
        <taxon>Bacteria</taxon>
        <taxon>Pseudomonadati</taxon>
        <taxon>Bacteroidota</taxon>
        <taxon>Flavobacteriia</taxon>
        <taxon>Flavobacteriales</taxon>
        <taxon>Flavobacteriaceae</taxon>
        <taxon>Jejuia</taxon>
    </lineage>
</organism>
<dbReference type="Pfam" id="PF09314">
    <property type="entry name" value="DUF1972"/>
    <property type="match status" value="1"/>
</dbReference>